<dbReference type="NCBIfam" id="TIGR00797">
    <property type="entry name" value="matE"/>
    <property type="match status" value="1"/>
</dbReference>
<evidence type="ECO:0000313" key="19">
    <source>
        <dbReference type="Proteomes" id="UP000095439"/>
    </source>
</evidence>
<protein>
    <recommendedName>
        <fullName evidence="4">Probable multidrug resistance protein NorM</fullName>
    </recommendedName>
    <alternativeName>
        <fullName evidence="12">Multidrug-efflux transporter</fullName>
    </alternativeName>
</protein>
<keyword evidence="7" id="KW-1003">Cell membrane</keyword>
<keyword evidence="9 13" id="KW-1133">Transmembrane helix</keyword>
<dbReference type="InterPro" id="IPR050222">
    <property type="entry name" value="MATE_MdtK"/>
</dbReference>
<organism evidence="15 18">
    <name type="scientific">Dorea longicatena</name>
    <dbReference type="NCBI Taxonomy" id="88431"/>
    <lineage>
        <taxon>Bacteria</taxon>
        <taxon>Bacillati</taxon>
        <taxon>Bacillota</taxon>
        <taxon>Clostridia</taxon>
        <taxon>Lachnospirales</taxon>
        <taxon>Lachnospiraceae</taxon>
        <taxon>Dorea</taxon>
    </lineage>
</organism>
<keyword evidence="5" id="KW-0813">Transport</keyword>
<dbReference type="PANTHER" id="PTHR43298:SF2">
    <property type="entry name" value="FMN_FAD EXPORTER YEEO-RELATED"/>
    <property type="match status" value="1"/>
</dbReference>
<evidence type="ECO:0000256" key="12">
    <source>
        <dbReference type="ARBA" id="ARBA00031636"/>
    </source>
</evidence>
<dbReference type="RefSeq" id="WP_055180151.1">
    <property type="nucleotide sequence ID" value="NZ_CABIWY010000001.1"/>
</dbReference>
<evidence type="ECO:0000256" key="1">
    <source>
        <dbReference type="ARBA" id="ARBA00003408"/>
    </source>
</evidence>
<dbReference type="CDD" id="cd13137">
    <property type="entry name" value="MATE_NorM_like"/>
    <property type="match status" value="1"/>
</dbReference>
<dbReference type="AlphaFoldDB" id="A0A174EL31"/>
<evidence type="ECO:0000313" key="20">
    <source>
        <dbReference type="Proteomes" id="UP000449249"/>
    </source>
</evidence>
<dbReference type="EMBL" id="WWSH01000009">
    <property type="protein sequence ID" value="MZK10923.1"/>
    <property type="molecule type" value="Genomic_DNA"/>
</dbReference>
<dbReference type="Proteomes" id="UP000095380">
    <property type="component" value="Unassembled WGS sequence"/>
</dbReference>
<dbReference type="InterPro" id="IPR048279">
    <property type="entry name" value="MdtK-like"/>
</dbReference>
<evidence type="ECO:0000256" key="2">
    <source>
        <dbReference type="ARBA" id="ARBA00004651"/>
    </source>
</evidence>
<evidence type="ECO:0000313" key="21">
    <source>
        <dbReference type="Proteomes" id="UP000472916"/>
    </source>
</evidence>
<dbReference type="EMBL" id="CYYM01000011">
    <property type="protein sequence ID" value="CUO36905.1"/>
    <property type="molecule type" value="Genomic_DNA"/>
</dbReference>
<evidence type="ECO:0000256" key="6">
    <source>
        <dbReference type="ARBA" id="ARBA00022449"/>
    </source>
</evidence>
<dbReference type="EMBL" id="WWSC01000009">
    <property type="protein sequence ID" value="MZK41860.1"/>
    <property type="molecule type" value="Genomic_DNA"/>
</dbReference>
<dbReference type="GO" id="GO:0006811">
    <property type="term" value="P:monoatomic ion transport"/>
    <property type="evidence" value="ECO:0007669"/>
    <property type="project" value="UniProtKB-KW"/>
</dbReference>
<feature type="transmembrane region" description="Helical" evidence="13">
    <location>
        <begin position="96"/>
        <end position="117"/>
    </location>
</feature>
<dbReference type="EMBL" id="CYYY01000001">
    <property type="protein sequence ID" value="CUN37778.1"/>
    <property type="molecule type" value="Genomic_DNA"/>
</dbReference>
<keyword evidence="11 13" id="KW-0472">Membrane</keyword>
<comment type="similarity">
    <text evidence="3">Belongs to the multi antimicrobial extrusion (MATE) (TC 2.A.66.1) family.</text>
</comment>
<reference evidence="20 21" key="2">
    <citation type="journal article" date="2019" name="Nat. Med.">
        <title>A library of human gut bacterial isolates paired with longitudinal multiomics data enables mechanistic microbiome research.</title>
        <authorList>
            <person name="Poyet M."/>
            <person name="Groussin M."/>
            <person name="Gibbons S.M."/>
            <person name="Avila-Pacheco J."/>
            <person name="Jiang X."/>
            <person name="Kearney S.M."/>
            <person name="Perrotta A.R."/>
            <person name="Berdy B."/>
            <person name="Zhao S."/>
            <person name="Lieberman T.D."/>
            <person name="Swanson P.K."/>
            <person name="Smith M."/>
            <person name="Roesemann S."/>
            <person name="Alexander J.E."/>
            <person name="Rich S.A."/>
            <person name="Livny J."/>
            <person name="Vlamakis H."/>
            <person name="Clish C."/>
            <person name="Bullock K."/>
            <person name="Deik A."/>
            <person name="Scott J."/>
            <person name="Pierce K.A."/>
            <person name="Xavier R.J."/>
            <person name="Alm E.J."/>
        </authorList>
    </citation>
    <scope>NUCLEOTIDE SEQUENCE [LARGE SCALE GENOMIC DNA]</scope>
    <source>
        <strain evidence="16 20">BIOML-A1</strain>
        <strain evidence="17 21">BIOML-A6</strain>
    </source>
</reference>
<sequence length="450" mass="49230">MTEKVKQQHMFSNKMIAGILIPVVLEQLLNSIMGTADTMMVSNIGSAAISAVSLVDSINILVIQAFSALAAGGAIVCSQYIGQQNKKMANESARQVLFIITAISIAVSVLCLGFKKPLLRLIFGSVEADVMRASETYFFYTAISFPFIAAYDSAASIFRAQENTKGPMLISMISNAMNIVGNAIMIWIFHMGVAGAAISTLVSRIFCAVVVLIQLRKDRQPIVVRDYLKIRPDWAMIRRILGIGIPSGVENSMFQLGKLAIQSTVSTLGTTAIAAQAMTNILENLNGMAAIGVGVGLMTIVGQCMGADRKDEAVYYIKKLSVIAEVAIIVSCLLVFALIRPVTVLGGMEPASAKMCFHMVTWITLVKPIVWTLAFVPAYGLRAAGDVKFSMITSCLVMWLCRFCLCVILIRFLGFGPMGVWIGMFADWTVRAVIFTWRFHSRRWLRYKVI</sequence>
<comment type="function">
    <text evidence="1">Multidrug efflux pump.</text>
</comment>
<reference evidence="18 19" key="1">
    <citation type="submission" date="2015-09" db="EMBL/GenBank/DDBJ databases">
        <authorList>
            <consortium name="Pathogen Informatics"/>
        </authorList>
    </citation>
    <scope>NUCLEOTIDE SEQUENCE [LARGE SCALE GENOMIC DNA]</scope>
    <source>
        <strain evidence="15 18">2789STDY5608851</strain>
        <strain evidence="14 19">2789STDY5608866</strain>
    </source>
</reference>
<evidence type="ECO:0000313" key="14">
    <source>
        <dbReference type="EMBL" id="CUN37778.1"/>
    </source>
</evidence>
<evidence type="ECO:0000256" key="9">
    <source>
        <dbReference type="ARBA" id="ARBA00022989"/>
    </source>
</evidence>
<proteinExistence type="inferred from homology"/>
<evidence type="ECO:0000313" key="16">
    <source>
        <dbReference type="EMBL" id="MZK10923.1"/>
    </source>
</evidence>
<keyword evidence="6" id="KW-0050">Antiport</keyword>
<feature type="transmembrane region" description="Helical" evidence="13">
    <location>
        <begin position="320"/>
        <end position="339"/>
    </location>
</feature>
<keyword evidence="10" id="KW-0406">Ion transport</keyword>
<evidence type="ECO:0000256" key="4">
    <source>
        <dbReference type="ARBA" id="ARBA00020268"/>
    </source>
</evidence>
<feature type="transmembrane region" description="Helical" evidence="13">
    <location>
        <begin position="359"/>
        <end position="379"/>
    </location>
</feature>
<dbReference type="Proteomes" id="UP000095439">
    <property type="component" value="Unassembled WGS sequence"/>
</dbReference>
<gene>
    <name evidence="15" type="primary">mepA_15</name>
    <name evidence="14" type="synonym">mepA_1</name>
    <name evidence="15" type="ORF">ERS852408_02028</name>
    <name evidence="14" type="ORF">ERS852423_00228</name>
    <name evidence="17" type="ORF">GT528_09135</name>
    <name evidence="16" type="ORF">GT576_11375</name>
</gene>
<dbReference type="PANTHER" id="PTHR43298">
    <property type="entry name" value="MULTIDRUG RESISTANCE PROTEIN NORM-RELATED"/>
    <property type="match status" value="1"/>
</dbReference>
<dbReference type="InterPro" id="IPR002528">
    <property type="entry name" value="MATE_fam"/>
</dbReference>
<evidence type="ECO:0000256" key="10">
    <source>
        <dbReference type="ARBA" id="ARBA00023065"/>
    </source>
</evidence>
<name>A0A174EL31_9FIRM</name>
<dbReference type="Proteomes" id="UP000472916">
    <property type="component" value="Unassembled WGS sequence"/>
</dbReference>
<keyword evidence="8 13" id="KW-0812">Transmembrane</keyword>
<evidence type="ECO:0000256" key="3">
    <source>
        <dbReference type="ARBA" id="ARBA00010199"/>
    </source>
</evidence>
<feature type="transmembrane region" description="Helical" evidence="13">
    <location>
        <begin position="419"/>
        <end position="439"/>
    </location>
</feature>
<evidence type="ECO:0000256" key="13">
    <source>
        <dbReference type="SAM" id="Phobius"/>
    </source>
</evidence>
<feature type="transmembrane region" description="Helical" evidence="13">
    <location>
        <begin position="195"/>
        <end position="215"/>
    </location>
</feature>
<accession>A0A174EL31</accession>
<evidence type="ECO:0000256" key="5">
    <source>
        <dbReference type="ARBA" id="ARBA00022448"/>
    </source>
</evidence>
<feature type="transmembrane region" description="Helical" evidence="13">
    <location>
        <begin position="169"/>
        <end position="189"/>
    </location>
</feature>
<feature type="transmembrane region" description="Helical" evidence="13">
    <location>
        <begin position="57"/>
        <end position="76"/>
    </location>
</feature>
<dbReference type="Proteomes" id="UP000449249">
    <property type="component" value="Unassembled WGS sequence"/>
</dbReference>
<dbReference type="GO" id="GO:0005886">
    <property type="term" value="C:plasma membrane"/>
    <property type="evidence" value="ECO:0007669"/>
    <property type="project" value="UniProtKB-SubCell"/>
</dbReference>
<dbReference type="GO" id="GO:0015297">
    <property type="term" value="F:antiporter activity"/>
    <property type="evidence" value="ECO:0007669"/>
    <property type="project" value="UniProtKB-KW"/>
</dbReference>
<evidence type="ECO:0000256" key="8">
    <source>
        <dbReference type="ARBA" id="ARBA00022692"/>
    </source>
</evidence>
<comment type="subcellular location">
    <subcellularLocation>
        <location evidence="2">Cell membrane</location>
        <topology evidence="2">Multi-pass membrane protein</topology>
    </subcellularLocation>
</comment>
<dbReference type="PIRSF" id="PIRSF006603">
    <property type="entry name" value="DinF"/>
    <property type="match status" value="1"/>
</dbReference>
<evidence type="ECO:0000256" key="11">
    <source>
        <dbReference type="ARBA" id="ARBA00023136"/>
    </source>
</evidence>
<dbReference type="Pfam" id="PF01554">
    <property type="entry name" value="MatE"/>
    <property type="match status" value="2"/>
</dbReference>
<feature type="transmembrane region" description="Helical" evidence="13">
    <location>
        <begin position="391"/>
        <end position="413"/>
    </location>
</feature>
<evidence type="ECO:0000313" key="15">
    <source>
        <dbReference type="EMBL" id="CUO36905.1"/>
    </source>
</evidence>
<evidence type="ECO:0000256" key="7">
    <source>
        <dbReference type="ARBA" id="ARBA00022475"/>
    </source>
</evidence>
<evidence type="ECO:0000313" key="18">
    <source>
        <dbReference type="Proteomes" id="UP000095380"/>
    </source>
</evidence>
<evidence type="ECO:0000313" key="17">
    <source>
        <dbReference type="EMBL" id="MZK41860.1"/>
    </source>
</evidence>
<feature type="transmembrane region" description="Helical" evidence="13">
    <location>
        <begin position="137"/>
        <end position="157"/>
    </location>
</feature>
<dbReference type="GO" id="GO:0042910">
    <property type="term" value="F:xenobiotic transmembrane transporter activity"/>
    <property type="evidence" value="ECO:0007669"/>
    <property type="project" value="InterPro"/>
</dbReference>